<sequence>MTGGLTFRPHHFLCALGYRGKGYSDAFTANMTQIVTNGLFANGGDHTLIRVRASADSLCAPCPKRRGEGCTNQAEIDALDGRHAAALNLKHGDVLTWGQAKMRIREKVRPDDLDSLCKGCKWLELGLCKSALSDLHRGA</sequence>
<dbReference type="Proteomes" id="UP000184085">
    <property type="component" value="Unassembled WGS sequence"/>
</dbReference>
<evidence type="ECO:0000313" key="2">
    <source>
        <dbReference type="Proteomes" id="UP000184085"/>
    </source>
</evidence>
<gene>
    <name evidence="1" type="ORF">KARMA_2450</name>
</gene>
<dbReference type="AlphaFoldDB" id="A0A1M4N2T5"/>
<reference evidence="2" key="1">
    <citation type="submission" date="2016-09" db="EMBL/GenBank/DDBJ databases">
        <authorList>
            <person name="Wibberg D."/>
        </authorList>
    </citation>
    <scope>NUCLEOTIDE SEQUENCE [LARGE SCALE GENOMIC DNA]</scope>
</reference>
<keyword evidence="2" id="KW-1185">Reference proteome</keyword>
<proteinExistence type="predicted"/>
<evidence type="ECO:0000313" key="1">
    <source>
        <dbReference type="EMBL" id="SCM68235.1"/>
    </source>
</evidence>
<name>A0A1M4N2T5_9RHOB</name>
<dbReference type="InterPro" id="IPR009702">
    <property type="entry name" value="DUF1284"/>
</dbReference>
<accession>A0A1M4N2T5</accession>
<dbReference type="Pfam" id="PF06935">
    <property type="entry name" value="DUF1284"/>
    <property type="match status" value="1"/>
</dbReference>
<protein>
    <recommendedName>
        <fullName evidence="3">DUF1284 domain-containing protein</fullName>
    </recommendedName>
</protein>
<dbReference type="EMBL" id="FMJB01000055">
    <property type="protein sequence ID" value="SCM68235.1"/>
    <property type="molecule type" value="Genomic_DNA"/>
</dbReference>
<dbReference type="RefSeq" id="WP_072706875.1">
    <property type="nucleotide sequence ID" value="NZ_FMJB01000055.1"/>
</dbReference>
<organism evidence="1 2">
    <name type="scientific">Donghicola eburneus</name>
    <dbReference type="NCBI Taxonomy" id="393278"/>
    <lineage>
        <taxon>Bacteria</taxon>
        <taxon>Pseudomonadati</taxon>
        <taxon>Pseudomonadota</taxon>
        <taxon>Alphaproteobacteria</taxon>
        <taxon>Rhodobacterales</taxon>
        <taxon>Roseobacteraceae</taxon>
        <taxon>Donghicola</taxon>
    </lineage>
</organism>
<evidence type="ECO:0008006" key="3">
    <source>
        <dbReference type="Google" id="ProtNLM"/>
    </source>
</evidence>